<dbReference type="GO" id="GO:0019262">
    <property type="term" value="P:N-acetylneuraminate catabolic process"/>
    <property type="evidence" value="ECO:0007669"/>
    <property type="project" value="UniProtKB-UniRule"/>
</dbReference>
<organism evidence="8 9">
    <name type="scientific">Listeria grandensis</name>
    <dbReference type="NCBI Taxonomy" id="1494963"/>
    <lineage>
        <taxon>Bacteria</taxon>
        <taxon>Bacillati</taxon>
        <taxon>Bacillota</taxon>
        <taxon>Bacilli</taxon>
        <taxon>Bacillales</taxon>
        <taxon>Listeriaceae</taxon>
        <taxon>Listeria</taxon>
    </lineage>
</organism>
<gene>
    <name evidence="7" type="primary">nanE</name>
    <name evidence="8" type="ORF">HCA69_04360</name>
</gene>
<dbReference type="AlphaFoldDB" id="A0A7X1CP56"/>
<comment type="caution">
    <text evidence="8">The sequence shown here is derived from an EMBL/GenBank/DDBJ whole genome shotgun (WGS) entry which is preliminary data.</text>
</comment>
<accession>A0A7X1CP56</accession>
<dbReference type="UniPathway" id="UPA00629">
    <property type="reaction ID" value="UER00682"/>
</dbReference>
<dbReference type="InterPro" id="IPR007260">
    <property type="entry name" value="NanE"/>
</dbReference>
<dbReference type="PANTHER" id="PTHR36204">
    <property type="entry name" value="N-ACETYLMANNOSAMINE-6-PHOSPHATE 2-EPIMERASE-RELATED"/>
    <property type="match status" value="1"/>
</dbReference>
<proteinExistence type="inferred from homology"/>
<dbReference type="PANTHER" id="PTHR36204:SF1">
    <property type="entry name" value="N-ACETYLMANNOSAMINE-6-PHOSPHATE 2-EPIMERASE-RELATED"/>
    <property type="match status" value="1"/>
</dbReference>
<dbReference type="Gene3D" id="3.20.20.70">
    <property type="entry name" value="Aldolase class I"/>
    <property type="match status" value="1"/>
</dbReference>
<dbReference type="GO" id="GO:0005975">
    <property type="term" value="P:carbohydrate metabolic process"/>
    <property type="evidence" value="ECO:0007669"/>
    <property type="project" value="UniProtKB-UniRule"/>
</dbReference>
<evidence type="ECO:0000313" key="9">
    <source>
        <dbReference type="Proteomes" id="UP000535908"/>
    </source>
</evidence>
<dbReference type="GO" id="GO:0006053">
    <property type="term" value="P:N-acetylmannosamine catabolic process"/>
    <property type="evidence" value="ECO:0007669"/>
    <property type="project" value="TreeGrafter"/>
</dbReference>
<dbReference type="InterPro" id="IPR013785">
    <property type="entry name" value="Aldolase_TIM"/>
</dbReference>
<dbReference type="EMBL" id="JAARWN010000001">
    <property type="protein sequence ID" value="MBC1935587.1"/>
    <property type="molecule type" value="Genomic_DNA"/>
</dbReference>
<comment type="catalytic activity">
    <reaction evidence="1 7">
        <text>an N-acyl-D-glucosamine 6-phosphate = an N-acyl-D-mannosamine 6-phosphate</text>
        <dbReference type="Rhea" id="RHEA:23932"/>
        <dbReference type="ChEBI" id="CHEBI:57599"/>
        <dbReference type="ChEBI" id="CHEBI:57666"/>
        <dbReference type="EC" id="5.1.3.9"/>
    </reaction>
</comment>
<dbReference type="NCBIfam" id="NF002231">
    <property type="entry name" value="PRK01130.1"/>
    <property type="match status" value="1"/>
</dbReference>
<evidence type="ECO:0000256" key="6">
    <source>
        <dbReference type="ARBA" id="ARBA00023277"/>
    </source>
</evidence>
<dbReference type="HAMAP" id="MF_01235">
    <property type="entry name" value="ManNAc6P_epimer"/>
    <property type="match status" value="1"/>
</dbReference>
<comment type="pathway">
    <text evidence="3 7">Amino-sugar metabolism; N-acetylneuraminate degradation; D-fructose 6-phosphate from N-acetylneuraminate: step 3/5.</text>
</comment>
<evidence type="ECO:0000256" key="1">
    <source>
        <dbReference type="ARBA" id="ARBA00000056"/>
    </source>
</evidence>
<dbReference type="InterPro" id="IPR011060">
    <property type="entry name" value="RibuloseP-bd_barrel"/>
</dbReference>
<protein>
    <recommendedName>
        <fullName evidence="7">Putative N-acetylmannosamine-6-phosphate 2-epimerase</fullName>
        <ecNumber evidence="7">5.1.3.9</ecNumber>
    </recommendedName>
    <alternativeName>
        <fullName evidence="7">ManNAc-6-P epimerase</fullName>
    </alternativeName>
</protein>
<dbReference type="SUPFAM" id="SSF51366">
    <property type="entry name" value="Ribulose-phoshate binding barrel"/>
    <property type="match status" value="1"/>
</dbReference>
<comment type="similarity">
    <text evidence="4 7">Belongs to the NanE family.</text>
</comment>
<evidence type="ECO:0000313" key="8">
    <source>
        <dbReference type="EMBL" id="MBC1935587.1"/>
    </source>
</evidence>
<evidence type="ECO:0000256" key="3">
    <source>
        <dbReference type="ARBA" id="ARBA00005081"/>
    </source>
</evidence>
<dbReference type="GO" id="GO:0005829">
    <property type="term" value="C:cytosol"/>
    <property type="evidence" value="ECO:0007669"/>
    <property type="project" value="TreeGrafter"/>
</dbReference>
<dbReference type="EC" id="5.1.3.9" evidence="7"/>
<reference evidence="8 9" key="1">
    <citation type="submission" date="2020-03" db="EMBL/GenBank/DDBJ databases">
        <title>Soil Listeria distribution.</title>
        <authorList>
            <person name="Liao J."/>
            <person name="Wiedmann M."/>
        </authorList>
    </citation>
    <scope>NUCLEOTIDE SEQUENCE [LARGE SCALE GENOMIC DNA]</scope>
    <source>
        <strain evidence="8 9">FSL L7-0741</strain>
    </source>
</reference>
<comment type="function">
    <text evidence="2 7">Converts N-acetylmannosamine-6-phosphate (ManNAc-6-P) to N-acetylglucosamine-6-phosphate (GlcNAc-6-P).</text>
</comment>
<dbReference type="GO" id="GO:0047465">
    <property type="term" value="F:N-acylglucosamine-6-phosphate 2-epimerase activity"/>
    <property type="evidence" value="ECO:0007669"/>
    <property type="project" value="UniProtKB-EC"/>
</dbReference>
<evidence type="ECO:0000256" key="7">
    <source>
        <dbReference type="HAMAP-Rule" id="MF_01235"/>
    </source>
</evidence>
<evidence type="ECO:0000256" key="4">
    <source>
        <dbReference type="ARBA" id="ARBA00007439"/>
    </source>
</evidence>
<keyword evidence="5 7" id="KW-0413">Isomerase</keyword>
<dbReference type="Proteomes" id="UP000535908">
    <property type="component" value="Unassembled WGS sequence"/>
</dbReference>
<sequence>MKNQEKVEKMRGGLIVSCQALEDEPLHSSFIMSKMALAAKIGGAVGIRANSAADIQAIQAEVNLPIIGIYKKNYGDCPVFITPTIAEVDEIVATGAEIVAMDATRRIRPDGCLITQLFPEIKKKYPDQLFMADVATVEEAIVAEQLGFDFIAPTLFGYTEDTLGKKIADEDFAVLREMIRVVNTAQIIAEGNVSTPEIAKRIQAMNLFAIVVGGAITRPQQITERFVSALR</sequence>
<dbReference type="FunFam" id="3.20.20.70:FF:000035">
    <property type="entry name" value="Putative N-acetylmannosamine-6-phosphate 2-epimerase"/>
    <property type="match status" value="1"/>
</dbReference>
<dbReference type="Pfam" id="PF04131">
    <property type="entry name" value="NanE"/>
    <property type="match status" value="1"/>
</dbReference>
<keyword evidence="6 7" id="KW-0119">Carbohydrate metabolism</keyword>
<evidence type="ECO:0000256" key="2">
    <source>
        <dbReference type="ARBA" id="ARBA00002147"/>
    </source>
</evidence>
<evidence type="ECO:0000256" key="5">
    <source>
        <dbReference type="ARBA" id="ARBA00023235"/>
    </source>
</evidence>
<name>A0A7X1CP56_9LIST</name>
<dbReference type="CDD" id="cd04729">
    <property type="entry name" value="NanE"/>
    <property type="match status" value="1"/>
</dbReference>
<dbReference type="RefSeq" id="WP_185525595.1">
    <property type="nucleotide sequence ID" value="NZ_JAARWN010000001.1"/>
</dbReference>